<feature type="transmembrane region" description="Helical" evidence="7">
    <location>
        <begin position="66"/>
        <end position="84"/>
    </location>
</feature>
<dbReference type="SUPFAM" id="SSF48317">
    <property type="entry name" value="Acid phosphatase/Vanadium-dependent haloperoxidase"/>
    <property type="match status" value="1"/>
</dbReference>
<sequence length="175" mass="18995">MLKVIHWMHRHEIRMFLYVNQRFRGKVLDAIVGTLTHLGGATATITVTLLLALFGNGAWQTTGIQALAALAVSHIPVALVKRFYPRRRPYLVIPNTRISMNPLEDHSFPSGHSTAIFAVTVPFVAAFPPLGFVLIPLALAVALSRMYLGLHYPSDCLAGALLGTGSAIASVSVWP</sequence>
<feature type="transmembrane region" description="Helical" evidence="7">
    <location>
        <begin position="156"/>
        <end position="174"/>
    </location>
</feature>
<name>A0A7X3FFE6_9BACL</name>
<evidence type="ECO:0000256" key="4">
    <source>
        <dbReference type="ARBA" id="ARBA00022801"/>
    </source>
</evidence>
<keyword evidence="4" id="KW-0378">Hydrolase</keyword>
<protein>
    <submittedName>
        <fullName evidence="9">Phosphatase PAP2 family protein</fullName>
    </submittedName>
</protein>
<reference evidence="9 10" key="1">
    <citation type="journal article" date="2019" name="Microorganisms">
        <title>Paenibacillus lutrae sp. nov., A Chitinolytic Species Isolated from A River Otter in Castril Natural Park, Granada, Spain.</title>
        <authorList>
            <person name="Rodriguez M."/>
            <person name="Reina J.C."/>
            <person name="Bejar V."/>
            <person name="Llamas I."/>
        </authorList>
    </citation>
    <scope>NUCLEOTIDE SEQUENCE [LARGE SCALE GENOMIC DNA]</scope>
    <source>
        <strain evidence="9 10">N10</strain>
    </source>
</reference>
<feature type="domain" description="Phosphatidic acid phosphatase type 2/haloperoxidase" evidence="8">
    <location>
        <begin position="61"/>
        <end position="171"/>
    </location>
</feature>
<dbReference type="PANTHER" id="PTHR14969:SF62">
    <property type="entry name" value="DECAPRENYLPHOSPHORYL-5-PHOSPHORIBOSE PHOSPHATASE RV3807C-RELATED"/>
    <property type="match status" value="1"/>
</dbReference>
<evidence type="ECO:0000259" key="8">
    <source>
        <dbReference type="SMART" id="SM00014"/>
    </source>
</evidence>
<dbReference type="EMBL" id="RHLK01000002">
    <property type="protein sequence ID" value="MVO98740.1"/>
    <property type="molecule type" value="Genomic_DNA"/>
</dbReference>
<feature type="transmembrane region" description="Helical" evidence="7">
    <location>
        <begin position="30"/>
        <end position="54"/>
    </location>
</feature>
<feature type="transmembrane region" description="Helical" evidence="7">
    <location>
        <begin position="115"/>
        <end position="144"/>
    </location>
</feature>
<keyword evidence="10" id="KW-1185">Reference proteome</keyword>
<dbReference type="Pfam" id="PF01569">
    <property type="entry name" value="PAP2"/>
    <property type="match status" value="1"/>
</dbReference>
<dbReference type="GO" id="GO:0005886">
    <property type="term" value="C:plasma membrane"/>
    <property type="evidence" value="ECO:0007669"/>
    <property type="project" value="UniProtKB-SubCell"/>
</dbReference>
<dbReference type="GO" id="GO:0016787">
    <property type="term" value="F:hydrolase activity"/>
    <property type="evidence" value="ECO:0007669"/>
    <property type="project" value="UniProtKB-KW"/>
</dbReference>
<comment type="caution">
    <text evidence="9">The sequence shown here is derived from an EMBL/GenBank/DDBJ whole genome shotgun (WGS) entry which is preliminary data.</text>
</comment>
<dbReference type="Gene3D" id="1.20.144.10">
    <property type="entry name" value="Phosphatidic acid phosphatase type 2/haloperoxidase"/>
    <property type="match status" value="1"/>
</dbReference>
<comment type="subcellular location">
    <subcellularLocation>
        <location evidence="1">Cell membrane</location>
        <topology evidence="1">Multi-pass membrane protein</topology>
    </subcellularLocation>
</comment>
<evidence type="ECO:0000256" key="7">
    <source>
        <dbReference type="SAM" id="Phobius"/>
    </source>
</evidence>
<keyword evidence="3 7" id="KW-0812">Transmembrane</keyword>
<evidence type="ECO:0000256" key="1">
    <source>
        <dbReference type="ARBA" id="ARBA00004651"/>
    </source>
</evidence>
<accession>A0A7X3FFE6</accession>
<gene>
    <name evidence="9" type="ORF">EDM21_04260</name>
</gene>
<dbReference type="InterPro" id="IPR036938">
    <property type="entry name" value="PAP2/HPO_sf"/>
</dbReference>
<evidence type="ECO:0000256" key="6">
    <source>
        <dbReference type="ARBA" id="ARBA00023136"/>
    </source>
</evidence>
<keyword evidence="6 7" id="KW-0472">Membrane</keyword>
<dbReference type="AlphaFoldDB" id="A0A7X3FFE6"/>
<organism evidence="9 10">
    <name type="scientific">Paenibacillus lutrae</name>
    <dbReference type="NCBI Taxonomy" id="2078573"/>
    <lineage>
        <taxon>Bacteria</taxon>
        <taxon>Bacillati</taxon>
        <taxon>Bacillota</taxon>
        <taxon>Bacilli</taxon>
        <taxon>Bacillales</taxon>
        <taxon>Paenibacillaceae</taxon>
        <taxon>Paenibacillus</taxon>
    </lineage>
</organism>
<dbReference type="PANTHER" id="PTHR14969">
    <property type="entry name" value="SPHINGOSINE-1-PHOSPHATE PHOSPHOHYDROLASE"/>
    <property type="match status" value="1"/>
</dbReference>
<dbReference type="InterPro" id="IPR000326">
    <property type="entry name" value="PAP2/HPO"/>
</dbReference>
<evidence type="ECO:0000313" key="10">
    <source>
        <dbReference type="Proteomes" id="UP000490800"/>
    </source>
</evidence>
<dbReference type="SMART" id="SM00014">
    <property type="entry name" value="acidPPc"/>
    <property type="match status" value="1"/>
</dbReference>
<evidence type="ECO:0000256" key="5">
    <source>
        <dbReference type="ARBA" id="ARBA00022989"/>
    </source>
</evidence>
<dbReference type="RefSeq" id="WP_166541848.1">
    <property type="nucleotide sequence ID" value="NZ_RHLK01000002.1"/>
</dbReference>
<evidence type="ECO:0000256" key="3">
    <source>
        <dbReference type="ARBA" id="ARBA00022692"/>
    </source>
</evidence>
<dbReference type="Proteomes" id="UP000490800">
    <property type="component" value="Unassembled WGS sequence"/>
</dbReference>
<proteinExistence type="predicted"/>
<keyword evidence="2" id="KW-1003">Cell membrane</keyword>
<evidence type="ECO:0000256" key="2">
    <source>
        <dbReference type="ARBA" id="ARBA00022475"/>
    </source>
</evidence>
<keyword evidence="5 7" id="KW-1133">Transmembrane helix</keyword>
<evidence type="ECO:0000313" key="9">
    <source>
        <dbReference type="EMBL" id="MVO98740.1"/>
    </source>
</evidence>